<feature type="transmembrane region" description="Helical" evidence="1">
    <location>
        <begin position="7"/>
        <end position="26"/>
    </location>
</feature>
<feature type="transmembrane region" description="Helical" evidence="1">
    <location>
        <begin position="92"/>
        <end position="116"/>
    </location>
</feature>
<evidence type="ECO:0000313" key="2">
    <source>
        <dbReference type="EMBL" id="MFD1567986.1"/>
    </source>
</evidence>
<organism evidence="2 3">
    <name type="scientific">Halolamina litorea</name>
    <dbReference type="NCBI Taxonomy" id="1515593"/>
    <lineage>
        <taxon>Archaea</taxon>
        <taxon>Methanobacteriati</taxon>
        <taxon>Methanobacteriota</taxon>
        <taxon>Stenosarchaea group</taxon>
        <taxon>Halobacteria</taxon>
        <taxon>Halobacteriales</taxon>
        <taxon>Haloferacaceae</taxon>
    </lineage>
</organism>
<keyword evidence="3" id="KW-1185">Reference proteome</keyword>
<feature type="transmembrane region" description="Helical" evidence="1">
    <location>
        <begin position="41"/>
        <end position="61"/>
    </location>
</feature>
<evidence type="ECO:0000256" key="1">
    <source>
        <dbReference type="SAM" id="Phobius"/>
    </source>
</evidence>
<dbReference type="EMBL" id="JBHUCZ010000009">
    <property type="protein sequence ID" value="MFD1567986.1"/>
    <property type="molecule type" value="Genomic_DNA"/>
</dbReference>
<keyword evidence="1" id="KW-1133">Transmembrane helix</keyword>
<sequence length="126" mass="12517">MDRRGTGLGATVGGVAFVLCFGMLTAERVGVFSLATGTESVIVWVGAAATVVLAAGVAYRVSDALGTWLAAFGPSLAFTLNLFLPVSTGLPATLVFAAGGGLAVATALALPGYVLGRIARMLDGGQ</sequence>
<proteinExistence type="predicted"/>
<feature type="transmembrane region" description="Helical" evidence="1">
    <location>
        <begin position="68"/>
        <end position="86"/>
    </location>
</feature>
<evidence type="ECO:0000313" key="3">
    <source>
        <dbReference type="Proteomes" id="UP001597139"/>
    </source>
</evidence>
<dbReference type="RefSeq" id="WP_267646839.1">
    <property type="nucleotide sequence ID" value="NZ_JANHGR010000001.1"/>
</dbReference>
<comment type="caution">
    <text evidence="2">The sequence shown here is derived from an EMBL/GenBank/DDBJ whole genome shotgun (WGS) entry which is preliminary data.</text>
</comment>
<dbReference type="AlphaFoldDB" id="A0ABD6BTF2"/>
<gene>
    <name evidence="2" type="ORF">ACFSAU_10820</name>
</gene>
<name>A0ABD6BTF2_9EURY</name>
<protein>
    <submittedName>
        <fullName evidence="2">Uncharacterized protein</fullName>
    </submittedName>
</protein>
<reference evidence="2 3" key="1">
    <citation type="journal article" date="2019" name="Int. J. Syst. Evol. Microbiol.">
        <title>The Global Catalogue of Microorganisms (GCM) 10K type strain sequencing project: providing services to taxonomists for standard genome sequencing and annotation.</title>
        <authorList>
            <consortium name="The Broad Institute Genomics Platform"/>
            <consortium name="The Broad Institute Genome Sequencing Center for Infectious Disease"/>
            <person name="Wu L."/>
            <person name="Ma J."/>
        </authorList>
    </citation>
    <scope>NUCLEOTIDE SEQUENCE [LARGE SCALE GENOMIC DNA]</scope>
    <source>
        <strain evidence="2 3">CGMCC 1.12859</strain>
    </source>
</reference>
<accession>A0ABD6BTF2</accession>
<dbReference type="Proteomes" id="UP001597139">
    <property type="component" value="Unassembled WGS sequence"/>
</dbReference>
<keyword evidence="1" id="KW-0812">Transmembrane</keyword>
<keyword evidence="1" id="KW-0472">Membrane</keyword>